<accession>A0AC60PD97</accession>
<protein>
    <submittedName>
        <fullName evidence="1">Uncharacterized protein</fullName>
    </submittedName>
</protein>
<evidence type="ECO:0000313" key="2">
    <source>
        <dbReference type="Proteomes" id="UP000805193"/>
    </source>
</evidence>
<gene>
    <name evidence="1" type="ORF">HPB47_005543</name>
</gene>
<sequence length="186" mass="20835">MLCKPRVVLLDEPSTGMDPQSKRFLWDTICSTFPQGGDRGALLTTHSMEEADALCTKVGIMVRGALRCLGSTQHLKNRYGAGYTLDIKMQRRDGIWEKNLGNLKTYIKDVFPMAKLREGFQDRLTYDIPQAGVTSLANVFVAMDDAKVKFSIEEFSFSQTTLEQVFLGFAKEQELGQSDEDGHIQA</sequence>
<dbReference type="EMBL" id="JABSTQ010010834">
    <property type="protein sequence ID" value="KAG0417515.1"/>
    <property type="molecule type" value="Genomic_DNA"/>
</dbReference>
<evidence type="ECO:0000313" key="1">
    <source>
        <dbReference type="EMBL" id="KAG0417515.1"/>
    </source>
</evidence>
<comment type="caution">
    <text evidence="1">The sequence shown here is derived from an EMBL/GenBank/DDBJ whole genome shotgun (WGS) entry which is preliminary data.</text>
</comment>
<name>A0AC60PD97_IXOPE</name>
<proteinExistence type="predicted"/>
<dbReference type="Proteomes" id="UP000805193">
    <property type="component" value="Unassembled WGS sequence"/>
</dbReference>
<organism evidence="1 2">
    <name type="scientific">Ixodes persulcatus</name>
    <name type="common">Taiga tick</name>
    <dbReference type="NCBI Taxonomy" id="34615"/>
    <lineage>
        <taxon>Eukaryota</taxon>
        <taxon>Metazoa</taxon>
        <taxon>Ecdysozoa</taxon>
        <taxon>Arthropoda</taxon>
        <taxon>Chelicerata</taxon>
        <taxon>Arachnida</taxon>
        <taxon>Acari</taxon>
        <taxon>Parasitiformes</taxon>
        <taxon>Ixodida</taxon>
        <taxon>Ixodoidea</taxon>
        <taxon>Ixodidae</taxon>
        <taxon>Ixodinae</taxon>
        <taxon>Ixodes</taxon>
    </lineage>
</organism>
<reference evidence="1 2" key="1">
    <citation type="journal article" date="2020" name="Cell">
        <title>Large-Scale Comparative Analyses of Tick Genomes Elucidate Their Genetic Diversity and Vector Capacities.</title>
        <authorList>
            <consortium name="Tick Genome and Microbiome Consortium (TIGMIC)"/>
            <person name="Jia N."/>
            <person name="Wang J."/>
            <person name="Shi W."/>
            <person name="Du L."/>
            <person name="Sun Y."/>
            <person name="Zhan W."/>
            <person name="Jiang J.F."/>
            <person name="Wang Q."/>
            <person name="Zhang B."/>
            <person name="Ji P."/>
            <person name="Bell-Sakyi L."/>
            <person name="Cui X.M."/>
            <person name="Yuan T.T."/>
            <person name="Jiang B.G."/>
            <person name="Yang W.F."/>
            <person name="Lam T.T."/>
            <person name="Chang Q.C."/>
            <person name="Ding S.J."/>
            <person name="Wang X.J."/>
            <person name="Zhu J.G."/>
            <person name="Ruan X.D."/>
            <person name="Zhao L."/>
            <person name="Wei J.T."/>
            <person name="Ye R.Z."/>
            <person name="Que T.C."/>
            <person name="Du C.H."/>
            <person name="Zhou Y.H."/>
            <person name="Cheng J.X."/>
            <person name="Dai P.F."/>
            <person name="Guo W.B."/>
            <person name="Han X.H."/>
            <person name="Huang E.J."/>
            <person name="Li L.F."/>
            <person name="Wei W."/>
            <person name="Gao Y.C."/>
            <person name="Liu J.Z."/>
            <person name="Shao H.Z."/>
            <person name="Wang X."/>
            <person name="Wang C.C."/>
            <person name="Yang T.C."/>
            <person name="Huo Q.B."/>
            <person name="Li W."/>
            <person name="Chen H.Y."/>
            <person name="Chen S.E."/>
            <person name="Zhou L.G."/>
            <person name="Ni X.B."/>
            <person name="Tian J.H."/>
            <person name="Sheng Y."/>
            <person name="Liu T."/>
            <person name="Pan Y.S."/>
            <person name="Xia L.Y."/>
            <person name="Li J."/>
            <person name="Zhao F."/>
            <person name="Cao W.C."/>
        </authorList>
    </citation>
    <scope>NUCLEOTIDE SEQUENCE [LARGE SCALE GENOMIC DNA]</scope>
    <source>
        <strain evidence="1">Iper-2018</strain>
    </source>
</reference>
<keyword evidence="2" id="KW-1185">Reference proteome</keyword>